<reference evidence="1" key="1">
    <citation type="submission" date="2020-02" db="EMBL/GenBank/DDBJ databases">
        <authorList>
            <person name="Enbody D E."/>
            <person name="Pettersson E M."/>
        </authorList>
    </citation>
    <scope>NUCLEOTIDE SEQUENCE [LARGE SCALE GENOMIC DNA]</scope>
</reference>
<proteinExistence type="predicted"/>
<keyword evidence="2" id="KW-1185">Reference proteome</keyword>
<reference evidence="1" key="2">
    <citation type="submission" date="2025-08" db="UniProtKB">
        <authorList>
            <consortium name="Ensembl"/>
        </authorList>
    </citation>
    <scope>IDENTIFICATION</scope>
</reference>
<dbReference type="Ensembl" id="ENSCPVT00000000070.2">
    <property type="protein sequence ID" value="ENSCPVP00000000068.1"/>
    <property type="gene ID" value="ENSCPVG00000000045.2"/>
</dbReference>
<organism evidence="1 2">
    <name type="scientific">Geospiza parvula</name>
    <name type="common">Small tree-finch</name>
    <name type="synonym">Camarhynchus parvulus</name>
    <dbReference type="NCBI Taxonomy" id="87175"/>
    <lineage>
        <taxon>Eukaryota</taxon>
        <taxon>Metazoa</taxon>
        <taxon>Chordata</taxon>
        <taxon>Craniata</taxon>
        <taxon>Vertebrata</taxon>
        <taxon>Euteleostomi</taxon>
        <taxon>Archelosauria</taxon>
        <taxon>Archosauria</taxon>
        <taxon>Dinosauria</taxon>
        <taxon>Saurischia</taxon>
        <taxon>Theropoda</taxon>
        <taxon>Coelurosauria</taxon>
        <taxon>Aves</taxon>
        <taxon>Neognathae</taxon>
        <taxon>Neoaves</taxon>
        <taxon>Telluraves</taxon>
        <taxon>Australaves</taxon>
        <taxon>Passeriformes</taxon>
        <taxon>Thraupidae</taxon>
        <taxon>Camarhynchus</taxon>
    </lineage>
</organism>
<evidence type="ECO:0000313" key="1">
    <source>
        <dbReference type="Ensembl" id="ENSCPVP00000000068.1"/>
    </source>
</evidence>
<dbReference type="Proteomes" id="UP000694382">
    <property type="component" value="Chromosome 5"/>
</dbReference>
<sequence>RYSPLLGLEHLVLLLFAVLGCALFQSTVELQGRAGDVVPALCFNKHLQMRLAFVLQSMARACRGAGLPLSTTELGLGCCCQAGEQMPTDPVSQTSFHENPFLRTFSS</sequence>
<dbReference type="AlphaFoldDB" id="A0A8C3M6Y9"/>
<reference evidence="1" key="3">
    <citation type="submission" date="2025-09" db="UniProtKB">
        <authorList>
            <consortium name="Ensembl"/>
        </authorList>
    </citation>
    <scope>IDENTIFICATION</scope>
</reference>
<name>A0A8C3M6Y9_GEOPR</name>
<accession>A0A8C3M6Y9</accession>
<evidence type="ECO:0000313" key="2">
    <source>
        <dbReference type="Proteomes" id="UP000694382"/>
    </source>
</evidence>
<protein>
    <submittedName>
        <fullName evidence="1">Uncharacterized protein</fullName>
    </submittedName>
</protein>